<evidence type="ECO:0000256" key="1">
    <source>
        <dbReference type="ARBA" id="ARBA00004162"/>
    </source>
</evidence>
<comment type="subcellular location">
    <subcellularLocation>
        <location evidence="1 9">Cell membrane</location>
        <topology evidence="1 9">Single-pass membrane protein</topology>
    </subcellularLocation>
</comment>
<dbReference type="GO" id="GO:0043953">
    <property type="term" value="P:protein transport by the Tat complex"/>
    <property type="evidence" value="ECO:0007669"/>
    <property type="project" value="UniProtKB-UniRule"/>
</dbReference>
<evidence type="ECO:0000313" key="10">
    <source>
        <dbReference type="EMBL" id="HIW91232.1"/>
    </source>
</evidence>
<evidence type="ECO:0000256" key="2">
    <source>
        <dbReference type="ARBA" id="ARBA00022448"/>
    </source>
</evidence>
<evidence type="ECO:0000256" key="4">
    <source>
        <dbReference type="ARBA" id="ARBA00022692"/>
    </source>
</evidence>
<evidence type="ECO:0000256" key="7">
    <source>
        <dbReference type="ARBA" id="ARBA00023010"/>
    </source>
</evidence>
<accession>A0A9D1RPA4</accession>
<dbReference type="AlphaFoldDB" id="A0A9D1RPA4"/>
<keyword evidence="7 9" id="KW-0811">Translocation</keyword>
<dbReference type="InterPro" id="IPR006312">
    <property type="entry name" value="TatA/E"/>
</dbReference>
<evidence type="ECO:0000313" key="11">
    <source>
        <dbReference type="Proteomes" id="UP000824190"/>
    </source>
</evidence>
<comment type="similarity">
    <text evidence="9">Belongs to the TatA/E family.</text>
</comment>
<reference evidence="10" key="2">
    <citation type="submission" date="2021-04" db="EMBL/GenBank/DDBJ databases">
        <authorList>
            <person name="Gilroy R."/>
        </authorList>
    </citation>
    <scope>NUCLEOTIDE SEQUENCE</scope>
    <source>
        <strain evidence="10">CHK32-1732</strain>
    </source>
</reference>
<evidence type="ECO:0000256" key="6">
    <source>
        <dbReference type="ARBA" id="ARBA00022989"/>
    </source>
</evidence>
<comment type="subunit">
    <text evidence="9">The Tat system comprises two distinct complexes: a TatABC complex, containing multiple copies of TatA, TatB and TatC subunits, and a separate TatA complex, containing only TatA subunits. Substrates initially bind to the TatABC complex, which probably triggers association of the separate TatA complex to form the active translocon.</text>
</comment>
<dbReference type="NCBIfam" id="TIGR01411">
    <property type="entry name" value="tatAE"/>
    <property type="match status" value="1"/>
</dbReference>
<keyword evidence="2 9" id="KW-0813">Transport</keyword>
<evidence type="ECO:0000256" key="3">
    <source>
        <dbReference type="ARBA" id="ARBA00022475"/>
    </source>
</evidence>
<dbReference type="NCBIfam" id="NF001854">
    <property type="entry name" value="PRK00575.1"/>
    <property type="match status" value="1"/>
</dbReference>
<keyword evidence="8 9" id="KW-0472">Membrane</keyword>
<comment type="caution">
    <text evidence="10">The sequence shown here is derived from an EMBL/GenBank/DDBJ whole genome shotgun (WGS) entry which is preliminary data.</text>
</comment>
<gene>
    <name evidence="9 10" type="primary">tatA</name>
    <name evidence="10" type="ORF">H9870_06190</name>
</gene>
<keyword evidence="4 9" id="KW-0812">Transmembrane</keyword>
<dbReference type="Proteomes" id="UP000824190">
    <property type="component" value="Unassembled WGS sequence"/>
</dbReference>
<keyword evidence="6 9" id="KW-1133">Transmembrane helix</keyword>
<keyword evidence="3 9" id="KW-1003">Cell membrane</keyword>
<dbReference type="Pfam" id="PF02416">
    <property type="entry name" value="TatA_B_E"/>
    <property type="match status" value="1"/>
</dbReference>
<sequence>MPGTPELLIIALVIIVLFGAAKLPTLARSLGRSARILKSEMREMKNDEQPSVSSND</sequence>
<dbReference type="PANTHER" id="PTHR42982:SF8">
    <property type="entry name" value="SEC-INDEPENDENT PROTEIN TRANSLOCASE PROTEIN TATA"/>
    <property type="match status" value="1"/>
</dbReference>
<name>A0A9D1RPA4_9CORY</name>
<reference evidence="10" key="1">
    <citation type="journal article" date="2021" name="PeerJ">
        <title>Extensive microbial diversity within the chicken gut microbiome revealed by metagenomics and culture.</title>
        <authorList>
            <person name="Gilroy R."/>
            <person name="Ravi A."/>
            <person name="Getino M."/>
            <person name="Pursley I."/>
            <person name="Horton D.L."/>
            <person name="Alikhan N.F."/>
            <person name="Baker D."/>
            <person name="Gharbi K."/>
            <person name="Hall N."/>
            <person name="Watson M."/>
            <person name="Adriaenssens E.M."/>
            <person name="Foster-Nyarko E."/>
            <person name="Jarju S."/>
            <person name="Secka A."/>
            <person name="Antonio M."/>
            <person name="Oren A."/>
            <person name="Chaudhuri R.R."/>
            <person name="La Ragione R."/>
            <person name="Hildebrand F."/>
            <person name="Pallen M.J."/>
        </authorList>
    </citation>
    <scope>NUCLEOTIDE SEQUENCE</scope>
    <source>
        <strain evidence="10">CHK32-1732</strain>
    </source>
</reference>
<proteinExistence type="inferred from homology"/>
<comment type="function">
    <text evidence="9">Part of the twin-arginine translocation (Tat) system that transports large folded proteins containing a characteristic twin-arginine motif in their signal peptide across membranes. TatA could form the protein-conducting channel of the Tat system.</text>
</comment>
<dbReference type="HAMAP" id="MF_00236">
    <property type="entry name" value="TatA_E"/>
    <property type="match status" value="1"/>
</dbReference>
<dbReference type="GO" id="GO:0008320">
    <property type="term" value="F:protein transmembrane transporter activity"/>
    <property type="evidence" value="ECO:0007669"/>
    <property type="project" value="UniProtKB-UniRule"/>
</dbReference>
<dbReference type="GO" id="GO:0033281">
    <property type="term" value="C:TAT protein transport complex"/>
    <property type="evidence" value="ECO:0007669"/>
    <property type="project" value="UniProtKB-UniRule"/>
</dbReference>
<evidence type="ECO:0000256" key="9">
    <source>
        <dbReference type="HAMAP-Rule" id="MF_00236"/>
    </source>
</evidence>
<protein>
    <recommendedName>
        <fullName evidence="9">Sec-independent protein translocase protein TatA</fullName>
    </recommendedName>
</protein>
<dbReference type="PANTHER" id="PTHR42982">
    <property type="entry name" value="SEC-INDEPENDENT PROTEIN TRANSLOCASE PROTEIN TATA"/>
    <property type="match status" value="1"/>
</dbReference>
<dbReference type="InterPro" id="IPR003369">
    <property type="entry name" value="TatA/B/E"/>
</dbReference>
<keyword evidence="5 9" id="KW-0653">Protein transport</keyword>
<dbReference type="Gene3D" id="1.20.5.3310">
    <property type="match status" value="1"/>
</dbReference>
<dbReference type="EMBL" id="DXGC01000059">
    <property type="protein sequence ID" value="HIW91232.1"/>
    <property type="molecule type" value="Genomic_DNA"/>
</dbReference>
<evidence type="ECO:0000256" key="8">
    <source>
        <dbReference type="ARBA" id="ARBA00023136"/>
    </source>
</evidence>
<organism evidence="10 11">
    <name type="scientific">Candidatus Corynebacterium avicola</name>
    <dbReference type="NCBI Taxonomy" id="2838527"/>
    <lineage>
        <taxon>Bacteria</taxon>
        <taxon>Bacillati</taxon>
        <taxon>Actinomycetota</taxon>
        <taxon>Actinomycetes</taxon>
        <taxon>Mycobacteriales</taxon>
        <taxon>Corynebacteriaceae</taxon>
        <taxon>Corynebacterium</taxon>
    </lineage>
</organism>
<evidence type="ECO:0000256" key="5">
    <source>
        <dbReference type="ARBA" id="ARBA00022927"/>
    </source>
</evidence>